<dbReference type="EC" id="5.2.1.8" evidence="2"/>
<keyword evidence="2 5" id="KW-0413">Isomerase</keyword>
<dbReference type="PROSITE" id="PS50072">
    <property type="entry name" value="CSA_PPIASE_2"/>
    <property type="match status" value="1"/>
</dbReference>
<reference evidence="6" key="1">
    <citation type="submission" date="2016-10" db="EMBL/GenBank/DDBJ databases">
        <authorList>
            <person name="Varghese N."/>
            <person name="Submissions S."/>
        </authorList>
    </citation>
    <scope>NUCLEOTIDE SEQUENCE [LARGE SCALE GENOMIC DNA]</scope>
    <source>
        <strain evidence="6">DSM 22127</strain>
    </source>
</reference>
<feature type="region of interest" description="Disordered" evidence="3">
    <location>
        <begin position="24"/>
        <end position="68"/>
    </location>
</feature>
<evidence type="ECO:0000256" key="1">
    <source>
        <dbReference type="ARBA" id="ARBA00002388"/>
    </source>
</evidence>
<feature type="compositionally biased region" description="Low complexity" evidence="3">
    <location>
        <begin position="24"/>
        <end position="40"/>
    </location>
</feature>
<feature type="signal peptide" evidence="2">
    <location>
        <begin position="1"/>
        <end position="19"/>
    </location>
</feature>
<evidence type="ECO:0000313" key="5">
    <source>
        <dbReference type="EMBL" id="SDS01977.1"/>
    </source>
</evidence>
<dbReference type="STRING" id="642780.SAMN04488570_0954"/>
<dbReference type="Pfam" id="PF00160">
    <property type="entry name" value="Pro_isomerase"/>
    <property type="match status" value="1"/>
</dbReference>
<gene>
    <name evidence="5" type="ORF">SAMN04488570_0954</name>
</gene>
<keyword evidence="2" id="KW-0697">Rotamase</keyword>
<dbReference type="OrthoDB" id="5507614at2"/>
<dbReference type="GO" id="GO:0003755">
    <property type="term" value="F:peptidyl-prolyl cis-trans isomerase activity"/>
    <property type="evidence" value="ECO:0007669"/>
    <property type="project" value="UniProtKB-UniRule"/>
</dbReference>
<dbReference type="PANTHER" id="PTHR45625:SF3">
    <property type="entry name" value="PEPTIDYL-PROLYL CIS-TRANS ISOMERASE B-RELATED"/>
    <property type="match status" value="1"/>
</dbReference>
<sequence>MTSPRRLLVALSASLVAVAALSGCGSSDDATTTPSTAGSGQCSYPVAQSPVETKKVDRPPADPPADEPAAVTIATDRGDVKVSLDAEKAPCTVNSFLSLARQGYFDGTTCHRLTSGRLNVLQCGDPSATGTGGPGYSFADELQQDDPRLQPCLGQVDQSTGNEVCTYPAGTLAMANAGPDTNGSQFFLVYADSPLPASYTVFGRMSAAGVAVVKEVAAQGNGPDGIAPEEKVTIESVK</sequence>
<dbReference type="EMBL" id="LT629757">
    <property type="protein sequence ID" value="SDS01977.1"/>
    <property type="molecule type" value="Genomic_DNA"/>
</dbReference>
<dbReference type="PRINTS" id="PR00153">
    <property type="entry name" value="CSAPPISMRASE"/>
</dbReference>
<dbReference type="RefSeq" id="WP_091726677.1">
    <property type="nucleotide sequence ID" value="NZ_LT629757.1"/>
</dbReference>
<keyword evidence="6" id="KW-1185">Reference proteome</keyword>
<organism evidence="5 6">
    <name type="scientific">Nocardioides scoriae</name>
    <dbReference type="NCBI Taxonomy" id="642780"/>
    <lineage>
        <taxon>Bacteria</taxon>
        <taxon>Bacillati</taxon>
        <taxon>Actinomycetota</taxon>
        <taxon>Actinomycetes</taxon>
        <taxon>Propionibacteriales</taxon>
        <taxon>Nocardioidaceae</taxon>
        <taxon>Nocardioides</taxon>
    </lineage>
</organism>
<comment type="function">
    <text evidence="1 2">PPIases accelerate the folding of proteins. It catalyzes the cis-trans isomerization of proline imidic peptide bonds in oligopeptides.</text>
</comment>
<evidence type="ECO:0000259" key="4">
    <source>
        <dbReference type="PROSITE" id="PS50072"/>
    </source>
</evidence>
<evidence type="ECO:0000313" key="6">
    <source>
        <dbReference type="Proteomes" id="UP000198859"/>
    </source>
</evidence>
<dbReference type="CDD" id="cd00317">
    <property type="entry name" value="cyclophilin"/>
    <property type="match status" value="1"/>
</dbReference>
<dbReference type="AlphaFoldDB" id="A0A1H1NSM5"/>
<feature type="chain" id="PRO_5039749604" description="Peptidyl-prolyl cis-trans isomerase" evidence="2">
    <location>
        <begin position="20"/>
        <end position="238"/>
    </location>
</feature>
<proteinExistence type="inferred from homology"/>
<comment type="catalytic activity">
    <reaction evidence="2">
        <text>[protein]-peptidylproline (omega=180) = [protein]-peptidylproline (omega=0)</text>
        <dbReference type="Rhea" id="RHEA:16237"/>
        <dbReference type="Rhea" id="RHEA-COMP:10747"/>
        <dbReference type="Rhea" id="RHEA-COMP:10748"/>
        <dbReference type="ChEBI" id="CHEBI:83833"/>
        <dbReference type="ChEBI" id="CHEBI:83834"/>
        <dbReference type="EC" id="5.2.1.8"/>
    </reaction>
</comment>
<evidence type="ECO:0000256" key="2">
    <source>
        <dbReference type="RuleBase" id="RU363019"/>
    </source>
</evidence>
<dbReference type="InterPro" id="IPR002130">
    <property type="entry name" value="Cyclophilin-type_PPIase_dom"/>
</dbReference>
<dbReference type="InterPro" id="IPR029000">
    <property type="entry name" value="Cyclophilin-like_dom_sf"/>
</dbReference>
<name>A0A1H1NSM5_9ACTN</name>
<dbReference type="SUPFAM" id="SSF50891">
    <property type="entry name" value="Cyclophilin-like"/>
    <property type="match status" value="1"/>
</dbReference>
<comment type="similarity">
    <text evidence="2">Belongs to the cyclophilin-type PPIase family.</text>
</comment>
<feature type="domain" description="PPIase cyclophilin-type" evidence="4">
    <location>
        <begin position="78"/>
        <end position="238"/>
    </location>
</feature>
<protein>
    <recommendedName>
        <fullName evidence="2">Peptidyl-prolyl cis-trans isomerase</fullName>
        <shortName evidence="2">PPIase</shortName>
        <ecNumber evidence="2">5.2.1.8</ecNumber>
    </recommendedName>
</protein>
<dbReference type="Gene3D" id="2.40.100.10">
    <property type="entry name" value="Cyclophilin-like"/>
    <property type="match status" value="1"/>
</dbReference>
<dbReference type="Proteomes" id="UP000198859">
    <property type="component" value="Chromosome I"/>
</dbReference>
<accession>A0A1H1NSM5</accession>
<dbReference type="PROSITE" id="PS51257">
    <property type="entry name" value="PROKAR_LIPOPROTEIN"/>
    <property type="match status" value="1"/>
</dbReference>
<dbReference type="InterPro" id="IPR044666">
    <property type="entry name" value="Cyclophilin_A-like"/>
</dbReference>
<dbReference type="PANTHER" id="PTHR45625">
    <property type="entry name" value="PEPTIDYL-PROLYL CIS-TRANS ISOMERASE-RELATED"/>
    <property type="match status" value="1"/>
</dbReference>
<keyword evidence="2" id="KW-0732">Signal</keyword>
<evidence type="ECO:0000256" key="3">
    <source>
        <dbReference type="SAM" id="MobiDB-lite"/>
    </source>
</evidence>